<sequence>MNILFYENKKAIAVKNRAKTKNKPMARLGKYFAKFIWKIQVKAQNLAVNVDFGAPIKPWDSVLCVIVKPVEIRHKGTRSPLMLVNLALDPATAKHRKVPV</sequence>
<gene>
    <name evidence="1" type="ORF">RRG08_013424</name>
</gene>
<evidence type="ECO:0000313" key="2">
    <source>
        <dbReference type="Proteomes" id="UP001283361"/>
    </source>
</evidence>
<proteinExistence type="predicted"/>
<protein>
    <submittedName>
        <fullName evidence="1">Uncharacterized protein</fullName>
    </submittedName>
</protein>
<dbReference type="Proteomes" id="UP001283361">
    <property type="component" value="Unassembled WGS sequence"/>
</dbReference>
<keyword evidence="2" id="KW-1185">Reference proteome</keyword>
<accession>A0AAE0ZPM4</accession>
<dbReference type="AlphaFoldDB" id="A0AAE0ZPM4"/>
<evidence type="ECO:0000313" key="1">
    <source>
        <dbReference type="EMBL" id="KAK3772731.1"/>
    </source>
</evidence>
<comment type="caution">
    <text evidence="1">The sequence shown here is derived from an EMBL/GenBank/DDBJ whole genome shotgun (WGS) entry which is preliminary data.</text>
</comment>
<dbReference type="EMBL" id="JAWDGP010003607">
    <property type="protein sequence ID" value="KAK3772731.1"/>
    <property type="molecule type" value="Genomic_DNA"/>
</dbReference>
<name>A0AAE0ZPM4_9GAST</name>
<reference evidence="1" key="1">
    <citation type="journal article" date="2023" name="G3 (Bethesda)">
        <title>A reference genome for the long-term kleptoplast-retaining sea slug Elysia crispata morphotype clarki.</title>
        <authorList>
            <person name="Eastman K.E."/>
            <person name="Pendleton A.L."/>
            <person name="Shaikh M.A."/>
            <person name="Suttiyut T."/>
            <person name="Ogas R."/>
            <person name="Tomko P."/>
            <person name="Gavelis G."/>
            <person name="Widhalm J.R."/>
            <person name="Wisecaver J.H."/>
        </authorList>
    </citation>
    <scope>NUCLEOTIDE SEQUENCE</scope>
    <source>
        <strain evidence="1">ECLA1</strain>
    </source>
</reference>
<organism evidence="1 2">
    <name type="scientific">Elysia crispata</name>
    <name type="common">lettuce slug</name>
    <dbReference type="NCBI Taxonomy" id="231223"/>
    <lineage>
        <taxon>Eukaryota</taxon>
        <taxon>Metazoa</taxon>
        <taxon>Spiralia</taxon>
        <taxon>Lophotrochozoa</taxon>
        <taxon>Mollusca</taxon>
        <taxon>Gastropoda</taxon>
        <taxon>Heterobranchia</taxon>
        <taxon>Euthyneura</taxon>
        <taxon>Panpulmonata</taxon>
        <taxon>Sacoglossa</taxon>
        <taxon>Placobranchoidea</taxon>
        <taxon>Plakobranchidae</taxon>
        <taxon>Elysia</taxon>
    </lineage>
</organism>